<sequence>MRRVGRHHVGVPVQDEGGTLRIRALDASDDGDPAGLRLEEPRLDTEPRQPRLQVFRRLALPSERPPPQLTVFIRMRSRATVATSVRGSSDALVMPSTLPGRAVGGARAARAPGPVVIVSLLGDQ</sequence>
<keyword evidence="2" id="KW-1185">Reference proteome</keyword>
<accession>A0ABM8GFZ1</accession>
<evidence type="ECO:0000313" key="2">
    <source>
        <dbReference type="Proteomes" id="UP001321498"/>
    </source>
</evidence>
<proteinExistence type="predicted"/>
<organism evidence="1 2">
    <name type="scientific">Naasia aerilata</name>
    <dbReference type="NCBI Taxonomy" id="1162966"/>
    <lineage>
        <taxon>Bacteria</taxon>
        <taxon>Bacillati</taxon>
        <taxon>Actinomycetota</taxon>
        <taxon>Actinomycetes</taxon>
        <taxon>Micrococcales</taxon>
        <taxon>Microbacteriaceae</taxon>
        <taxon>Naasia</taxon>
    </lineage>
</organism>
<evidence type="ECO:0000313" key="1">
    <source>
        <dbReference type="EMBL" id="BDZ47259.1"/>
    </source>
</evidence>
<dbReference type="EMBL" id="AP027731">
    <property type="protein sequence ID" value="BDZ47259.1"/>
    <property type="molecule type" value="Genomic_DNA"/>
</dbReference>
<name>A0ABM8GFZ1_9MICO</name>
<gene>
    <name evidence="1" type="ORF">GCM10025866_31680</name>
</gene>
<dbReference type="Proteomes" id="UP001321498">
    <property type="component" value="Chromosome"/>
</dbReference>
<reference evidence="2" key="1">
    <citation type="journal article" date="2019" name="Int. J. Syst. Evol. Microbiol.">
        <title>The Global Catalogue of Microorganisms (GCM) 10K type strain sequencing project: providing services to taxonomists for standard genome sequencing and annotation.</title>
        <authorList>
            <consortium name="The Broad Institute Genomics Platform"/>
            <consortium name="The Broad Institute Genome Sequencing Center for Infectious Disease"/>
            <person name="Wu L."/>
            <person name="Ma J."/>
        </authorList>
    </citation>
    <scope>NUCLEOTIDE SEQUENCE [LARGE SCALE GENOMIC DNA]</scope>
    <source>
        <strain evidence="2">NBRC 108725</strain>
    </source>
</reference>
<protein>
    <submittedName>
        <fullName evidence="1">Uncharacterized protein</fullName>
    </submittedName>
</protein>